<evidence type="ECO:0000259" key="1">
    <source>
        <dbReference type="Pfam" id="PF07929"/>
    </source>
</evidence>
<dbReference type="Proteomes" id="UP001383192">
    <property type="component" value="Unassembled WGS sequence"/>
</dbReference>
<proteinExistence type="predicted"/>
<accession>A0AAW0CMP0</accession>
<reference evidence="2 3" key="1">
    <citation type="submission" date="2024-01" db="EMBL/GenBank/DDBJ databases">
        <title>A draft genome for a cacao thread blight-causing isolate of Paramarasmius palmivorus.</title>
        <authorList>
            <person name="Baruah I.K."/>
            <person name="Bukari Y."/>
            <person name="Amoako-Attah I."/>
            <person name="Meinhardt L.W."/>
            <person name="Bailey B.A."/>
            <person name="Cohen S.P."/>
        </authorList>
    </citation>
    <scope>NUCLEOTIDE SEQUENCE [LARGE SCALE GENOMIC DNA]</scope>
    <source>
        <strain evidence="2 3">GH-12</strain>
    </source>
</reference>
<comment type="caution">
    <text evidence="2">The sequence shown here is derived from an EMBL/GenBank/DDBJ whole genome shotgun (WGS) entry which is preliminary data.</text>
</comment>
<dbReference type="Gene3D" id="3.10.290.30">
    <property type="entry name" value="MM3350-like"/>
    <property type="match status" value="1"/>
</dbReference>
<dbReference type="InterPro" id="IPR012912">
    <property type="entry name" value="Plasmid_pRiA4b_Orf3-like"/>
</dbReference>
<gene>
    <name evidence="2" type="ORF">VNI00_010022</name>
</gene>
<dbReference type="EMBL" id="JAYKXP010000038">
    <property type="protein sequence ID" value="KAK7040216.1"/>
    <property type="molecule type" value="Genomic_DNA"/>
</dbReference>
<sequence length="496" mass="56964">MQCYTDLSGACSQTELLDQIAKMMGNTEGRPKYRYRKPKFIKLVSGDSGEGLPDAFFEDPYTFEPKPGPRGEVHSWGVFPYAGTFHREGKDPKKFLHEIPEDDRDCNHADGDMLRNVTRMMQQASYYFSDLKATPEEQFIKILVERKRQQLAKTDLGDLPKQDVILRIYMYALRNSRGEHRIWRRFRVSAGLKVGVFQDKVLCPVMGWARNMHSYTFTDFRDGSLFGPKGADSPDCITYRNQVGCEWLPDDEYMLAHILPPEGKTFGYLYDFGDRWYHDIVVEKILPVEMSDGQVEIIAGGGMCPGGGLFLTNAVRLLLMTSLQRTCEEHTTIAISCMEYDTDSDGKKRRNVRFCLVPNYENYKKSPVLFDVDNYDMEWAREKLAEALASSNSVRTGMRKFVMPMSPQGLNPRMQGDAKLKKGQTVKQTFSETGDGVNPFIFPGYIKETTSERKDSRSVSAYMWRLPSIVVLFKKEHQKEHWKSGHKKVCSRKFSQ</sequence>
<dbReference type="AlphaFoldDB" id="A0AAW0CMP0"/>
<dbReference type="InterPro" id="IPR024047">
    <property type="entry name" value="MM3350-like_sf"/>
</dbReference>
<dbReference type="Pfam" id="PF07929">
    <property type="entry name" value="PRiA4_ORF3"/>
    <property type="match status" value="1"/>
</dbReference>
<dbReference type="SUPFAM" id="SSF159941">
    <property type="entry name" value="MM3350-like"/>
    <property type="match status" value="1"/>
</dbReference>
<evidence type="ECO:0000313" key="3">
    <source>
        <dbReference type="Proteomes" id="UP001383192"/>
    </source>
</evidence>
<organism evidence="2 3">
    <name type="scientific">Paramarasmius palmivorus</name>
    <dbReference type="NCBI Taxonomy" id="297713"/>
    <lineage>
        <taxon>Eukaryota</taxon>
        <taxon>Fungi</taxon>
        <taxon>Dikarya</taxon>
        <taxon>Basidiomycota</taxon>
        <taxon>Agaricomycotina</taxon>
        <taxon>Agaricomycetes</taxon>
        <taxon>Agaricomycetidae</taxon>
        <taxon>Agaricales</taxon>
        <taxon>Marasmiineae</taxon>
        <taxon>Marasmiaceae</taxon>
        <taxon>Paramarasmius</taxon>
    </lineage>
</organism>
<name>A0AAW0CMP0_9AGAR</name>
<evidence type="ECO:0000313" key="2">
    <source>
        <dbReference type="EMBL" id="KAK7040216.1"/>
    </source>
</evidence>
<protein>
    <recommendedName>
        <fullName evidence="1">Plasmid pRiA4b Orf3-like domain-containing protein</fullName>
    </recommendedName>
</protein>
<feature type="domain" description="Plasmid pRiA4b Orf3-like" evidence="1">
    <location>
        <begin position="179"/>
        <end position="306"/>
    </location>
</feature>
<keyword evidence="3" id="KW-1185">Reference proteome</keyword>